<name>A0A117PT85_9ACTN</name>
<dbReference type="AlphaFoldDB" id="A0A117PT85"/>
<accession>A0A117PT85</accession>
<keyword evidence="1" id="KW-0732">Signal</keyword>
<organism evidence="2 3">
    <name type="scientific">Streptomyces pseudovenezuelae</name>
    <dbReference type="NCBI Taxonomy" id="67350"/>
    <lineage>
        <taxon>Bacteria</taxon>
        <taxon>Bacillati</taxon>
        <taxon>Actinomycetota</taxon>
        <taxon>Actinomycetes</taxon>
        <taxon>Kitasatosporales</taxon>
        <taxon>Streptomycetaceae</taxon>
        <taxon>Streptomyces</taxon>
        <taxon>Streptomyces aurantiacus group</taxon>
    </lineage>
</organism>
<sequence length="172" mass="18595">MYRIDGIAPRELRMKRLRRTQLIGVGVMALMLGLVAAPTAQAAQDEGATAAASAAVECSGSWDGKNYWAKSPSGSSGGGYARTYWNASTKRNCAKFFSSPYDGLASNITLYLFDESGDYSADPPQEHPANYHYYAGPLYTWFDATNECIHLGGSLIRGGVKYTLSTPDIRCG</sequence>
<evidence type="ECO:0000256" key="1">
    <source>
        <dbReference type="SAM" id="SignalP"/>
    </source>
</evidence>
<evidence type="ECO:0000313" key="3">
    <source>
        <dbReference type="Proteomes" id="UP000053039"/>
    </source>
</evidence>
<dbReference type="Proteomes" id="UP000053039">
    <property type="component" value="Unassembled WGS sequence"/>
</dbReference>
<protein>
    <submittedName>
        <fullName evidence="2">Uncharacterized protein</fullName>
    </submittedName>
</protein>
<proteinExistence type="predicted"/>
<dbReference type="OrthoDB" id="1099523at2"/>
<feature type="signal peptide" evidence="1">
    <location>
        <begin position="1"/>
        <end position="42"/>
    </location>
</feature>
<evidence type="ECO:0000313" key="2">
    <source>
        <dbReference type="EMBL" id="KUM90380.1"/>
    </source>
</evidence>
<comment type="caution">
    <text evidence="2">The sequence shown here is derived from an EMBL/GenBank/DDBJ whole genome shotgun (WGS) entry which is preliminary data.</text>
</comment>
<reference evidence="2 3" key="1">
    <citation type="submission" date="2015-10" db="EMBL/GenBank/DDBJ databases">
        <title>Draft genome sequence of Streptomyces pseudovenezuelae DSM 40212, type strain for the species Streptomyces pseudovenezuelae.</title>
        <authorList>
            <person name="Ruckert C."/>
            <person name="Winkler A."/>
            <person name="Kalinowski J."/>
            <person name="Kampfer P."/>
            <person name="Glaeser S."/>
        </authorList>
    </citation>
    <scope>NUCLEOTIDE SEQUENCE [LARGE SCALE GENOMIC DNA]</scope>
    <source>
        <strain evidence="2 3">DSM 40212</strain>
    </source>
</reference>
<feature type="chain" id="PRO_5007153571" evidence="1">
    <location>
        <begin position="43"/>
        <end position="172"/>
    </location>
</feature>
<dbReference type="EMBL" id="LMWM01000003">
    <property type="protein sequence ID" value="KUM90380.1"/>
    <property type="molecule type" value="Genomic_DNA"/>
</dbReference>
<gene>
    <name evidence="2" type="ORF">AQI94_00800</name>
</gene>